<dbReference type="PANTHER" id="PTHR45726">
    <property type="entry name" value="LEUKOTRIENE A-4 HYDROLASE"/>
    <property type="match status" value="1"/>
</dbReference>
<dbReference type="InterPro" id="IPR045357">
    <property type="entry name" value="Aminopeptidase_N-like_N"/>
</dbReference>
<dbReference type="InterPro" id="IPR042097">
    <property type="entry name" value="Aminopeptidase_N-like_N_sf"/>
</dbReference>
<evidence type="ECO:0000256" key="8">
    <source>
        <dbReference type="ARBA" id="ARBA00022670"/>
    </source>
</evidence>
<comment type="caution">
    <text evidence="17">The sequence shown here is derived from an EMBL/GenBank/DDBJ whole genome shotgun (WGS) entry which is preliminary data.</text>
</comment>
<evidence type="ECO:0000256" key="4">
    <source>
        <dbReference type="ARBA" id="ARBA00010136"/>
    </source>
</evidence>
<comment type="catalytic activity">
    <reaction evidence="1">
        <text>Release of an N-terminal amino acid, Xaa-|-Yaa- from a peptide, amide or arylamide. Xaa is preferably Ala, but may be most amino acids including Pro (slow action). When a terminal hydrophobic residue is followed by a prolyl residue, the two may be released as an intact Xaa-Pro dipeptide.</text>
        <dbReference type="EC" id="3.4.11.2"/>
    </reaction>
</comment>
<sequence length="460" mass="50857">MVARDTNRGGAGKVAKALPGADAAGDRYVPTHGNGGYRVESYELDLDYRVNSNRLTGKATITAVATQALSRVSFDLTGLRVAKVFVNGRRAARYAHRNGKLHVWPAVAIADGAEFVVDVQYAGNPAPVDSPWGELGWEELTEGVIVASQPSGAATWFPCNDHPGDKAHYRITITTDSPYHVVANGRLVSRRTKASRTSWVFDQAAPMATYLATVQIGRYDVLELAESPVTMRAVLPASQVREFRSDFGRQLDMMRLFIKLFGPYPFGGYTVVVTDDPLEIPLEAQGISVFGSNHVDGRRGSERLVAHELAHQWFGNSLTPSEWRHIWLNEGFACYAEWLWSEESGGLTAAQQVSKAYSRLRGLEQDLLLSDPGPELMFDDRLYKRGAITLHVLRQLLGDDTFFELLRTWTRQNRHGSVTTEDFISLAAGLAPDADAVRDLFSAWLDSSVLPALPRSSRRH</sequence>
<evidence type="ECO:0000256" key="6">
    <source>
        <dbReference type="ARBA" id="ARBA00015611"/>
    </source>
</evidence>
<dbReference type="InterPro" id="IPR034015">
    <property type="entry name" value="M1_LTA4H"/>
</dbReference>
<dbReference type="SUPFAM" id="SSF63737">
    <property type="entry name" value="Leukotriene A4 hydrolase N-terminal domain"/>
    <property type="match status" value="1"/>
</dbReference>
<feature type="domain" description="Peptidase M1 membrane alanine aminopeptidase" evidence="15">
    <location>
        <begin position="263"/>
        <end position="429"/>
    </location>
</feature>
<evidence type="ECO:0000259" key="16">
    <source>
        <dbReference type="Pfam" id="PF17900"/>
    </source>
</evidence>
<evidence type="ECO:0000256" key="9">
    <source>
        <dbReference type="ARBA" id="ARBA00022723"/>
    </source>
</evidence>
<comment type="subcellular location">
    <subcellularLocation>
        <location evidence="3">Cytoplasm</location>
    </subcellularLocation>
</comment>
<dbReference type="Pfam" id="PF01433">
    <property type="entry name" value="Peptidase_M1"/>
    <property type="match status" value="1"/>
</dbReference>
<dbReference type="SUPFAM" id="SSF55486">
    <property type="entry name" value="Metalloproteases ('zincins'), catalytic domain"/>
    <property type="match status" value="1"/>
</dbReference>
<feature type="domain" description="Aminopeptidase N-like N-terminal" evidence="16">
    <location>
        <begin position="40"/>
        <end position="211"/>
    </location>
</feature>
<keyword evidence="10" id="KW-0378">Hydrolase</keyword>
<protein>
    <recommendedName>
        <fullName evidence="6">Aminopeptidase N</fullName>
        <ecNumber evidence="5">3.4.11.2</ecNumber>
    </recommendedName>
    <alternativeName>
        <fullName evidence="13">Alanine aminopeptidase</fullName>
    </alternativeName>
    <alternativeName>
        <fullName evidence="14">Lysyl aminopeptidase</fullName>
    </alternativeName>
</protein>
<dbReference type="PRINTS" id="PR00756">
    <property type="entry name" value="ALADIPTASE"/>
</dbReference>
<proteinExistence type="inferred from homology"/>
<keyword evidence="12" id="KW-0482">Metalloprotease</keyword>
<evidence type="ECO:0000256" key="5">
    <source>
        <dbReference type="ARBA" id="ARBA00012564"/>
    </source>
</evidence>
<evidence type="ECO:0000256" key="3">
    <source>
        <dbReference type="ARBA" id="ARBA00004496"/>
    </source>
</evidence>
<evidence type="ECO:0000256" key="13">
    <source>
        <dbReference type="ARBA" id="ARBA00029811"/>
    </source>
</evidence>
<gene>
    <name evidence="17" type="ORF">GCM10009789_55400</name>
</gene>
<accession>A0ABP4PY81</accession>
<dbReference type="InterPro" id="IPR027268">
    <property type="entry name" value="Peptidase_M4/M1_CTD_sf"/>
</dbReference>
<dbReference type="Pfam" id="PF17900">
    <property type="entry name" value="Peptidase_M1_N"/>
    <property type="match status" value="1"/>
</dbReference>
<keyword evidence="18" id="KW-1185">Reference proteome</keyword>
<comment type="similarity">
    <text evidence="4">Belongs to the peptidase M1 family.</text>
</comment>
<dbReference type="CDD" id="cd09603">
    <property type="entry name" value="M1_APN_like"/>
    <property type="match status" value="1"/>
</dbReference>
<dbReference type="Gene3D" id="1.10.390.10">
    <property type="entry name" value="Neutral Protease Domain 2"/>
    <property type="match status" value="1"/>
</dbReference>
<evidence type="ECO:0000313" key="17">
    <source>
        <dbReference type="EMBL" id="GAA1594249.1"/>
    </source>
</evidence>
<evidence type="ECO:0000313" key="18">
    <source>
        <dbReference type="Proteomes" id="UP001500393"/>
    </source>
</evidence>
<keyword evidence="9" id="KW-0479">Metal-binding</keyword>
<evidence type="ECO:0000256" key="14">
    <source>
        <dbReference type="ARBA" id="ARBA00031533"/>
    </source>
</evidence>
<evidence type="ECO:0000256" key="2">
    <source>
        <dbReference type="ARBA" id="ARBA00001947"/>
    </source>
</evidence>
<evidence type="ECO:0000256" key="1">
    <source>
        <dbReference type="ARBA" id="ARBA00000098"/>
    </source>
</evidence>
<evidence type="ECO:0000256" key="11">
    <source>
        <dbReference type="ARBA" id="ARBA00022833"/>
    </source>
</evidence>
<name>A0ABP4PY81_9ACTN</name>
<keyword evidence="7" id="KW-0963">Cytoplasm</keyword>
<evidence type="ECO:0000256" key="7">
    <source>
        <dbReference type="ARBA" id="ARBA00022490"/>
    </source>
</evidence>
<dbReference type="PANTHER" id="PTHR45726:SF3">
    <property type="entry name" value="LEUKOTRIENE A-4 HYDROLASE"/>
    <property type="match status" value="1"/>
</dbReference>
<evidence type="ECO:0000256" key="12">
    <source>
        <dbReference type="ARBA" id="ARBA00023049"/>
    </source>
</evidence>
<reference evidence="18" key="1">
    <citation type="journal article" date="2019" name="Int. J. Syst. Evol. Microbiol.">
        <title>The Global Catalogue of Microorganisms (GCM) 10K type strain sequencing project: providing services to taxonomists for standard genome sequencing and annotation.</title>
        <authorList>
            <consortium name="The Broad Institute Genomics Platform"/>
            <consortium name="The Broad Institute Genome Sequencing Center for Infectious Disease"/>
            <person name="Wu L."/>
            <person name="Ma J."/>
        </authorList>
    </citation>
    <scope>NUCLEOTIDE SEQUENCE [LARGE SCALE GENOMIC DNA]</scope>
    <source>
        <strain evidence="18">JCM 14969</strain>
    </source>
</reference>
<dbReference type="EC" id="3.4.11.2" evidence="5"/>
<dbReference type="EMBL" id="BAAAOS010000041">
    <property type="protein sequence ID" value="GAA1594249.1"/>
    <property type="molecule type" value="Genomic_DNA"/>
</dbReference>
<dbReference type="Proteomes" id="UP001500393">
    <property type="component" value="Unassembled WGS sequence"/>
</dbReference>
<dbReference type="RefSeq" id="WP_344218934.1">
    <property type="nucleotide sequence ID" value="NZ_BAAAOS010000041.1"/>
</dbReference>
<evidence type="ECO:0000256" key="10">
    <source>
        <dbReference type="ARBA" id="ARBA00022801"/>
    </source>
</evidence>
<dbReference type="InterPro" id="IPR014782">
    <property type="entry name" value="Peptidase_M1_dom"/>
</dbReference>
<dbReference type="Gene3D" id="2.60.40.1730">
    <property type="entry name" value="tricorn interacting facor f3 domain"/>
    <property type="match status" value="1"/>
</dbReference>
<dbReference type="InterPro" id="IPR001930">
    <property type="entry name" value="Peptidase_M1"/>
</dbReference>
<comment type="cofactor">
    <cofactor evidence="2">
        <name>Zn(2+)</name>
        <dbReference type="ChEBI" id="CHEBI:29105"/>
    </cofactor>
</comment>
<keyword evidence="8" id="KW-0645">Protease</keyword>
<keyword evidence="11" id="KW-0862">Zinc</keyword>
<evidence type="ECO:0000259" key="15">
    <source>
        <dbReference type="Pfam" id="PF01433"/>
    </source>
</evidence>
<organism evidence="17 18">
    <name type="scientific">Kribbella sancticallisti</name>
    <dbReference type="NCBI Taxonomy" id="460087"/>
    <lineage>
        <taxon>Bacteria</taxon>
        <taxon>Bacillati</taxon>
        <taxon>Actinomycetota</taxon>
        <taxon>Actinomycetes</taxon>
        <taxon>Propionibacteriales</taxon>
        <taxon>Kribbellaceae</taxon>
        <taxon>Kribbella</taxon>
    </lineage>
</organism>